<dbReference type="SUPFAM" id="SSF56672">
    <property type="entry name" value="DNA/RNA polymerases"/>
    <property type="match status" value="1"/>
</dbReference>
<dbReference type="InterPro" id="IPR043502">
    <property type="entry name" value="DNA/RNA_pol_sf"/>
</dbReference>
<dbReference type="Pfam" id="PF00078">
    <property type="entry name" value="RVT_1"/>
    <property type="match status" value="1"/>
</dbReference>
<dbReference type="PROSITE" id="PS50878">
    <property type="entry name" value="RT_POL"/>
    <property type="match status" value="1"/>
</dbReference>
<reference evidence="3" key="1">
    <citation type="submission" date="2016-11" db="UniProtKB">
        <authorList>
            <consortium name="WormBaseParasite"/>
        </authorList>
    </citation>
    <scope>IDENTIFICATION</scope>
</reference>
<dbReference type="PANTHER" id="PTHR33332">
    <property type="entry name" value="REVERSE TRANSCRIPTASE DOMAIN-CONTAINING PROTEIN"/>
    <property type="match status" value="1"/>
</dbReference>
<dbReference type="OMA" id="CQMATRM"/>
<name>A0A1I8B4I5_MELHA</name>
<organism evidence="2 3">
    <name type="scientific">Meloidogyne hapla</name>
    <name type="common">Root-knot nematode worm</name>
    <dbReference type="NCBI Taxonomy" id="6305"/>
    <lineage>
        <taxon>Eukaryota</taxon>
        <taxon>Metazoa</taxon>
        <taxon>Ecdysozoa</taxon>
        <taxon>Nematoda</taxon>
        <taxon>Chromadorea</taxon>
        <taxon>Rhabditida</taxon>
        <taxon>Tylenchina</taxon>
        <taxon>Tylenchomorpha</taxon>
        <taxon>Tylenchoidea</taxon>
        <taxon>Meloidogynidae</taxon>
        <taxon>Meloidogyninae</taxon>
        <taxon>Meloidogyne</taxon>
    </lineage>
</organism>
<dbReference type="PRINTS" id="PR01345">
    <property type="entry name" value="CERVTRCPTASE"/>
</dbReference>
<dbReference type="AlphaFoldDB" id="A0A1I8B4I5"/>
<dbReference type="InterPro" id="IPR000477">
    <property type="entry name" value="RT_dom"/>
</dbReference>
<evidence type="ECO:0000259" key="1">
    <source>
        <dbReference type="PROSITE" id="PS50878"/>
    </source>
</evidence>
<evidence type="ECO:0000313" key="3">
    <source>
        <dbReference type="WBParaSite" id="MhA1_Contig1327.frz3.fgene1"/>
    </source>
</evidence>
<dbReference type="CDD" id="cd01650">
    <property type="entry name" value="RT_nLTR_like"/>
    <property type="match status" value="1"/>
</dbReference>
<sequence>MNVLENNLFSQYQFGFIPKRSTTTQMILTLNKWYEGLINKENIDVIYVDFQKAFDKVPISYLLDKLYLYGIRGKIHKWIKNFLHNRTFSVRINDETSTIFPTYSGVPQGTILGPLLFTIYINDLPSILEDRIFPSLYADDLKITYSYKLNNNLLQDKINLLTDWADDWGLPIAFNKSYILNIGNKNPKNTYSIRDHKVEQVDVVKDLGIFVDDKLTFNKHIKIICRNAFLRSHQLLRTIHTYNPKTWGNIFKTYVLPILEYASPIWNPKQKDLIKSLERVQKFYTRSALNKCRKTKLKYQDRLKLFQLEPLLLRRYYLDVITMYKIYFNLTSLNPGELFTLNSRPSRKHNHIIQVSNKNNRTSNSFINRTISIWNLLPKEIFVGHTLTKFKIHLKLCLPQILEKLKISI</sequence>
<protein>
    <submittedName>
        <fullName evidence="3">Reverse transcriptase domain-containing protein</fullName>
    </submittedName>
</protein>
<proteinExistence type="predicted"/>
<evidence type="ECO:0000313" key="2">
    <source>
        <dbReference type="Proteomes" id="UP000095281"/>
    </source>
</evidence>
<dbReference type="Proteomes" id="UP000095281">
    <property type="component" value="Unplaced"/>
</dbReference>
<accession>A0A1I8B4I5</accession>
<keyword evidence="2" id="KW-1185">Reference proteome</keyword>
<feature type="domain" description="Reverse transcriptase" evidence="1">
    <location>
        <begin position="1"/>
        <end position="211"/>
    </location>
</feature>
<dbReference type="WBParaSite" id="MhA1_Contig1327.frz3.fgene1">
    <property type="protein sequence ID" value="MhA1_Contig1327.frz3.fgene1"/>
    <property type="gene ID" value="MhA1_Contig1327.frz3.fgene1"/>
</dbReference>